<dbReference type="AlphaFoldDB" id="A0A7G9QT64"/>
<dbReference type="Proteomes" id="UP000515977">
    <property type="component" value="Chromosome"/>
</dbReference>
<gene>
    <name evidence="1" type="ORF">H9L17_15480</name>
</gene>
<sequence length="94" mass="10242">MKATVVGLVTPHVLRVMDVAKQAESGANVDWHLRDAVARTVDELGQQYNAQDLLSAYVQGLESAARDVPPIRKVYADALQAAAAIATRDLRERD</sequence>
<evidence type="ECO:0000313" key="2">
    <source>
        <dbReference type="Proteomes" id="UP000515977"/>
    </source>
</evidence>
<organism evidence="1 2">
    <name type="scientific">Thermomonas brevis</name>
    <dbReference type="NCBI Taxonomy" id="215691"/>
    <lineage>
        <taxon>Bacteria</taxon>
        <taxon>Pseudomonadati</taxon>
        <taxon>Pseudomonadota</taxon>
        <taxon>Gammaproteobacteria</taxon>
        <taxon>Lysobacterales</taxon>
        <taxon>Lysobacteraceae</taxon>
        <taxon>Thermomonas</taxon>
    </lineage>
</organism>
<dbReference type="KEGG" id="tbv:H9L17_15480"/>
<evidence type="ECO:0000313" key="1">
    <source>
        <dbReference type="EMBL" id="QNN46539.1"/>
    </source>
</evidence>
<reference evidence="1 2" key="1">
    <citation type="submission" date="2020-08" db="EMBL/GenBank/DDBJ databases">
        <title>Genome sequence of Thermomonas brevis KACC 16975T.</title>
        <authorList>
            <person name="Hyun D.-W."/>
            <person name="Bae J.-W."/>
        </authorList>
    </citation>
    <scope>NUCLEOTIDE SEQUENCE [LARGE SCALE GENOMIC DNA]</scope>
    <source>
        <strain evidence="1 2">KACC 16975</strain>
    </source>
</reference>
<dbReference type="EMBL" id="CP060711">
    <property type="protein sequence ID" value="QNN46539.1"/>
    <property type="molecule type" value="Genomic_DNA"/>
</dbReference>
<keyword evidence="2" id="KW-1185">Reference proteome</keyword>
<accession>A0A7G9QT64</accession>
<dbReference type="RefSeq" id="WP_187570303.1">
    <property type="nucleotide sequence ID" value="NZ_CP060711.1"/>
</dbReference>
<name>A0A7G9QT64_9GAMM</name>
<proteinExistence type="predicted"/>
<protein>
    <submittedName>
        <fullName evidence="1">Uncharacterized protein</fullName>
    </submittedName>
</protein>